<sequence>MDASSTRRIVIPTPTLIFDFDGTVALGTGPVRAYAVAAATGIPAEQRADFLTRVLDEHTDPEALDGYDRVARAARLLGVGEDELSAAYLHSRGVLGGAEAPILAPRGFREFLEQARTHAEIVLVTNAPAAGIDRVLQTLGLAPLFDRVVTQAGKPAGFPAILDELGASPLPERFTAEARDQNASAAAAERGPVLSIGDIWENDLAPIRERGHHTALVGTRRPAEATPDLAAERLESLYPELLAWARGEFIAAH</sequence>
<reference evidence="1 2" key="1">
    <citation type="submission" date="2018-10" db="EMBL/GenBank/DDBJ databases">
        <authorList>
            <person name="Li J."/>
        </authorList>
    </citation>
    <scope>NUCLEOTIDE SEQUENCE [LARGE SCALE GENOMIC DNA]</scope>
    <source>
        <strain evidence="1 2">JCM 11654</strain>
    </source>
</reference>
<dbReference type="AlphaFoldDB" id="A0A3L7AHP7"/>
<dbReference type="Gene3D" id="3.40.50.1000">
    <property type="entry name" value="HAD superfamily/HAD-like"/>
    <property type="match status" value="1"/>
</dbReference>
<evidence type="ECO:0000313" key="1">
    <source>
        <dbReference type="EMBL" id="RLP79899.1"/>
    </source>
</evidence>
<accession>A0A3L7AHP7</accession>
<dbReference type="InterPro" id="IPR036412">
    <property type="entry name" value="HAD-like_sf"/>
</dbReference>
<name>A0A3L7AHP7_9MICO</name>
<dbReference type="Pfam" id="PF00702">
    <property type="entry name" value="Hydrolase"/>
    <property type="match status" value="1"/>
</dbReference>
<comment type="caution">
    <text evidence="1">The sequence shown here is derived from an EMBL/GenBank/DDBJ whole genome shotgun (WGS) entry which is preliminary data.</text>
</comment>
<protein>
    <submittedName>
        <fullName evidence="1">HAD family hydrolase</fullName>
    </submittedName>
</protein>
<proteinExistence type="predicted"/>
<dbReference type="OrthoDB" id="3851389at2"/>
<dbReference type="SUPFAM" id="SSF56784">
    <property type="entry name" value="HAD-like"/>
    <property type="match status" value="1"/>
</dbReference>
<organism evidence="1 2">
    <name type="scientific">Mycetocola lacteus</name>
    <dbReference type="NCBI Taxonomy" id="76637"/>
    <lineage>
        <taxon>Bacteria</taxon>
        <taxon>Bacillati</taxon>
        <taxon>Actinomycetota</taxon>
        <taxon>Actinomycetes</taxon>
        <taxon>Micrococcales</taxon>
        <taxon>Microbacteriaceae</taxon>
        <taxon>Mycetocola</taxon>
    </lineage>
</organism>
<keyword evidence="2" id="KW-1185">Reference proteome</keyword>
<keyword evidence="1" id="KW-0378">Hydrolase</keyword>
<evidence type="ECO:0000313" key="2">
    <source>
        <dbReference type="Proteomes" id="UP000269438"/>
    </source>
</evidence>
<dbReference type="EMBL" id="RCUY01000014">
    <property type="protein sequence ID" value="RLP79899.1"/>
    <property type="molecule type" value="Genomic_DNA"/>
</dbReference>
<dbReference type="Proteomes" id="UP000269438">
    <property type="component" value="Unassembled WGS sequence"/>
</dbReference>
<dbReference type="InterPro" id="IPR023214">
    <property type="entry name" value="HAD_sf"/>
</dbReference>
<dbReference type="GO" id="GO:0016787">
    <property type="term" value="F:hydrolase activity"/>
    <property type="evidence" value="ECO:0007669"/>
    <property type="project" value="UniProtKB-KW"/>
</dbReference>
<gene>
    <name evidence="1" type="ORF">D9V34_15270</name>
</gene>